<dbReference type="AlphaFoldDB" id="A0A7J8QM73"/>
<accession>A0A7J8QM73</accession>
<proteinExistence type="predicted"/>
<dbReference type="EMBL" id="JABEZZ010000013">
    <property type="protein sequence ID" value="MBA0602669.1"/>
    <property type="molecule type" value="Genomic_DNA"/>
</dbReference>
<comment type="caution">
    <text evidence="1">The sequence shown here is derived from an EMBL/GenBank/DDBJ whole genome shotgun (WGS) entry which is preliminary data.</text>
</comment>
<organism evidence="1 2">
    <name type="scientific">Gossypium raimondii</name>
    <name type="common">Peruvian cotton</name>
    <name type="synonym">Gossypium klotzschianum subsp. raimondii</name>
    <dbReference type="NCBI Taxonomy" id="29730"/>
    <lineage>
        <taxon>Eukaryota</taxon>
        <taxon>Viridiplantae</taxon>
        <taxon>Streptophyta</taxon>
        <taxon>Embryophyta</taxon>
        <taxon>Tracheophyta</taxon>
        <taxon>Spermatophyta</taxon>
        <taxon>Magnoliopsida</taxon>
        <taxon>eudicotyledons</taxon>
        <taxon>Gunneridae</taxon>
        <taxon>Pentapetalae</taxon>
        <taxon>rosids</taxon>
        <taxon>malvids</taxon>
        <taxon>Malvales</taxon>
        <taxon>Malvaceae</taxon>
        <taxon>Malvoideae</taxon>
        <taxon>Gossypium</taxon>
    </lineage>
</organism>
<evidence type="ECO:0000313" key="2">
    <source>
        <dbReference type="Proteomes" id="UP000593578"/>
    </source>
</evidence>
<dbReference type="Proteomes" id="UP000593578">
    <property type="component" value="Unassembled WGS sequence"/>
</dbReference>
<name>A0A7J8QM73_GOSRA</name>
<protein>
    <submittedName>
        <fullName evidence="1">Uncharacterized protein</fullName>
    </submittedName>
</protein>
<gene>
    <name evidence="1" type="ORF">Gorai_002842</name>
</gene>
<evidence type="ECO:0000313" key="1">
    <source>
        <dbReference type="EMBL" id="MBA0602669.1"/>
    </source>
</evidence>
<sequence length="44" mass="5231">MHIKDWVNQFFENNSKYLCKIFCCALWALWTGRNQLLHEDGAVS</sequence>
<reference evidence="1 2" key="1">
    <citation type="journal article" date="2019" name="Genome Biol. Evol.">
        <title>Insights into the evolution of the New World diploid cottons (Gossypium, subgenus Houzingenia) based on genome sequencing.</title>
        <authorList>
            <person name="Grover C.E."/>
            <person name="Arick M.A. 2nd"/>
            <person name="Thrash A."/>
            <person name="Conover J.L."/>
            <person name="Sanders W.S."/>
            <person name="Peterson D.G."/>
            <person name="Frelichowski J.E."/>
            <person name="Scheffler J.A."/>
            <person name="Scheffler B.E."/>
            <person name="Wendel J.F."/>
        </authorList>
    </citation>
    <scope>NUCLEOTIDE SEQUENCE [LARGE SCALE GENOMIC DNA]</scope>
    <source>
        <strain evidence="1">8</strain>
        <tissue evidence="1">Leaf</tissue>
    </source>
</reference>